<name>A0AAN7PUB6_9MYRT</name>
<protein>
    <submittedName>
        <fullName evidence="2">Uncharacterized protein</fullName>
    </submittedName>
</protein>
<sequence>MDGTIFALMAAIVVASAALFCHFFKYPRRLSGRPDHRLPPGPRGLPLVGYLPFLGPNLHEMFMNLASTSVLKSIESVRRMAGKAVDVGEIAFTTVVSMISGMFWGGTLEPGQAAERLEGEFRSAAFKLTQILGKPNVSDFFPFLARFDLGGVERDMKEVTSVLGRIFDSVIACREDLNRRKERDDEVGLKLAKRDFLQFLMEYEDPEDDDERFICND</sequence>
<dbReference type="GO" id="GO:0005506">
    <property type="term" value="F:iron ion binding"/>
    <property type="evidence" value="ECO:0007669"/>
    <property type="project" value="InterPro"/>
</dbReference>
<feature type="transmembrane region" description="Helical" evidence="1">
    <location>
        <begin position="6"/>
        <end position="24"/>
    </location>
</feature>
<accession>A0AAN7PUB6</accession>
<keyword evidence="3" id="KW-1185">Reference proteome</keyword>
<dbReference type="GO" id="GO:0020037">
    <property type="term" value="F:heme binding"/>
    <property type="evidence" value="ECO:0007669"/>
    <property type="project" value="InterPro"/>
</dbReference>
<keyword evidence="1" id="KW-1133">Transmembrane helix</keyword>
<dbReference type="PANTHER" id="PTHR47951">
    <property type="entry name" value="OS08G0547900 PROTEIN"/>
    <property type="match status" value="1"/>
</dbReference>
<organism evidence="2 3">
    <name type="scientific">Trapa incisa</name>
    <dbReference type="NCBI Taxonomy" id="236973"/>
    <lineage>
        <taxon>Eukaryota</taxon>
        <taxon>Viridiplantae</taxon>
        <taxon>Streptophyta</taxon>
        <taxon>Embryophyta</taxon>
        <taxon>Tracheophyta</taxon>
        <taxon>Spermatophyta</taxon>
        <taxon>Magnoliopsida</taxon>
        <taxon>eudicotyledons</taxon>
        <taxon>Gunneridae</taxon>
        <taxon>Pentapetalae</taxon>
        <taxon>rosids</taxon>
        <taxon>malvids</taxon>
        <taxon>Myrtales</taxon>
        <taxon>Lythraceae</taxon>
        <taxon>Trapa</taxon>
    </lineage>
</organism>
<comment type="caution">
    <text evidence="2">The sequence shown here is derived from an EMBL/GenBank/DDBJ whole genome shotgun (WGS) entry which is preliminary data.</text>
</comment>
<reference evidence="2 3" key="1">
    <citation type="journal article" date="2023" name="Hortic Res">
        <title>Pangenome of water caltrop reveals structural variations and asymmetric subgenome divergence after allopolyploidization.</title>
        <authorList>
            <person name="Zhang X."/>
            <person name="Chen Y."/>
            <person name="Wang L."/>
            <person name="Yuan Y."/>
            <person name="Fang M."/>
            <person name="Shi L."/>
            <person name="Lu R."/>
            <person name="Comes H.P."/>
            <person name="Ma Y."/>
            <person name="Chen Y."/>
            <person name="Huang G."/>
            <person name="Zhou Y."/>
            <person name="Zheng Z."/>
            <person name="Qiu Y."/>
        </authorList>
    </citation>
    <scope>NUCLEOTIDE SEQUENCE [LARGE SCALE GENOMIC DNA]</scope>
    <source>
        <tissue evidence="2">Roots</tissue>
    </source>
</reference>
<dbReference type="EMBL" id="JAXIOK010000016">
    <property type="protein sequence ID" value="KAK4751760.1"/>
    <property type="molecule type" value="Genomic_DNA"/>
</dbReference>
<dbReference type="PANTHER" id="PTHR47951:SF7">
    <property type="entry name" value="FLAVONOID 3',5'-HYDROXYLASE-LIKE ISOFORM X1"/>
    <property type="match status" value="1"/>
</dbReference>
<keyword evidence="1" id="KW-0812">Transmembrane</keyword>
<dbReference type="AlphaFoldDB" id="A0AAN7PUB6"/>
<dbReference type="GO" id="GO:0004497">
    <property type="term" value="F:monooxygenase activity"/>
    <property type="evidence" value="ECO:0007669"/>
    <property type="project" value="InterPro"/>
</dbReference>
<evidence type="ECO:0000313" key="2">
    <source>
        <dbReference type="EMBL" id="KAK4751760.1"/>
    </source>
</evidence>
<proteinExistence type="predicted"/>
<gene>
    <name evidence="2" type="ORF">SAY87_020558</name>
</gene>
<evidence type="ECO:0000256" key="1">
    <source>
        <dbReference type="SAM" id="Phobius"/>
    </source>
</evidence>
<dbReference type="Gene3D" id="1.10.630.10">
    <property type="entry name" value="Cytochrome P450"/>
    <property type="match status" value="1"/>
</dbReference>
<dbReference type="SUPFAM" id="SSF48264">
    <property type="entry name" value="Cytochrome P450"/>
    <property type="match status" value="1"/>
</dbReference>
<dbReference type="GO" id="GO:0016705">
    <property type="term" value="F:oxidoreductase activity, acting on paired donors, with incorporation or reduction of molecular oxygen"/>
    <property type="evidence" value="ECO:0007669"/>
    <property type="project" value="InterPro"/>
</dbReference>
<dbReference type="Proteomes" id="UP001345219">
    <property type="component" value="Chromosome 16"/>
</dbReference>
<dbReference type="InterPro" id="IPR036396">
    <property type="entry name" value="Cyt_P450_sf"/>
</dbReference>
<keyword evidence="1" id="KW-0472">Membrane</keyword>
<evidence type="ECO:0000313" key="3">
    <source>
        <dbReference type="Proteomes" id="UP001345219"/>
    </source>
</evidence>